<dbReference type="STRING" id="1561998.A0A1I7TSJ8"/>
<feature type="compositionally biased region" description="Basic and acidic residues" evidence="1">
    <location>
        <begin position="291"/>
        <end position="309"/>
    </location>
</feature>
<evidence type="ECO:0000313" key="2">
    <source>
        <dbReference type="Proteomes" id="UP000095282"/>
    </source>
</evidence>
<proteinExistence type="predicted"/>
<sequence>MHLHSVSYQVTLSYKPMNICTLTEKEQHLVKKVIKIALQEKSAKIQLPHELKWPENIPMIVDHWIKDKHSFKLDGLVLLGLCKVVGENVRVILKLADEVIQANDRLKKPAVQPQDELFITVPDLVEVDVPLMIQRGLRFTAEISKITIPDAPPSDVWKDEVIWNLDEDLSPITDEMLKEMNEITSTYKISSENSASADFQESVFMFDDEDFPFSTISSCSAVACIFWARIRDATEERLPSLVLRFGKNGITSAASTPTLTSSEESQKRKYEKSIRSIPRSTTPPPTVVARSQEKEREKEEAKREKERKVALKRKMAEEEEEEEEEEVEEKPKPVLSKLKDWKSLIPSMDELRIRAEQAEKETKKVVEATTIKTKKDPTKVQLVKNFRRPILILPYLENPTGPDFLLHKYPNKLQYYSEDNFRFGEKRPSA</sequence>
<organism evidence="2 3">
    <name type="scientific">Caenorhabditis tropicalis</name>
    <dbReference type="NCBI Taxonomy" id="1561998"/>
    <lineage>
        <taxon>Eukaryota</taxon>
        <taxon>Metazoa</taxon>
        <taxon>Ecdysozoa</taxon>
        <taxon>Nematoda</taxon>
        <taxon>Chromadorea</taxon>
        <taxon>Rhabditida</taxon>
        <taxon>Rhabditina</taxon>
        <taxon>Rhabditomorpha</taxon>
        <taxon>Rhabditoidea</taxon>
        <taxon>Rhabditidae</taxon>
        <taxon>Peloderinae</taxon>
        <taxon>Caenorhabditis</taxon>
    </lineage>
</organism>
<feature type="compositionally biased region" description="Basic and acidic residues" evidence="1">
    <location>
        <begin position="264"/>
        <end position="274"/>
    </location>
</feature>
<feature type="region of interest" description="Disordered" evidence="1">
    <location>
        <begin position="252"/>
        <end position="332"/>
    </location>
</feature>
<evidence type="ECO:0000313" key="3">
    <source>
        <dbReference type="WBParaSite" id="Csp11.Scaffold629.g11342.t1"/>
    </source>
</evidence>
<accession>A0A1I7TSJ8</accession>
<dbReference type="Proteomes" id="UP000095282">
    <property type="component" value="Unplaced"/>
</dbReference>
<dbReference type="WBParaSite" id="Csp11.Scaffold629.g11342.t1">
    <property type="protein sequence ID" value="Csp11.Scaffold629.g11342.t1"/>
    <property type="gene ID" value="Csp11.Scaffold629.g11342"/>
</dbReference>
<dbReference type="eggNOG" id="ENOG502TA00">
    <property type="taxonomic scope" value="Eukaryota"/>
</dbReference>
<name>A0A1I7TSJ8_9PELO</name>
<protein>
    <submittedName>
        <fullName evidence="3">SAM domain-containing protein</fullName>
    </submittedName>
</protein>
<keyword evidence="2" id="KW-1185">Reference proteome</keyword>
<reference evidence="3" key="1">
    <citation type="submission" date="2016-11" db="UniProtKB">
        <authorList>
            <consortium name="WormBaseParasite"/>
        </authorList>
    </citation>
    <scope>IDENTIFICATION</scope>
</reference>
<dbReference type="AlphaFoldDB" id="A0A1I7TSJ8"/>
<feature type="compositionally biased region" description="Low complexity" evidence="1">
    <location>
        <begin position="252"/>
        <end position="263"/>
    </location>
</feature>
<evidence type="ECO:0000256" key="1">
    <source>
        <dbReference type="SAM" id="MobiDB-lite"/>
    </source>
</evidence>
<feature type="compositionally biased region" description="Acidic residues" evidence="1">
    <location>
        <begin position="317"/>
        <end position="328"/>
    </location>
</feature>